<evidence type="ECO:0000256" key="1">
    <source>
        <dbReference type="ARBA" id="ARBA00009943"/>
    </source>
</evidence>
<keyword evidence="4" id="KW-0573">Peptidoglycan synthesis</keyword>
<dbReference type="KEGG" id="dpr:Despr_0330"/>
<comment type="similarity">
    <text evidence="1">Belongs to the FemABX family.</text>
</comment>
<dbReference type="Pfam" id="PF13480">
    <property type="entry name" value="Acetyltransf_6"/>
    <property type="match status" value="1"/>
</dbReference>
<dbReference type="GO" id="GO:0071555">
    <property type="term" value="P:cell wall organization"/>
    <property type="evidence" value="ECO:0007669"/>
    <property type="project" value="UniProtKB-KW"/>
</dbReference>
<proteinExistence type="inferred from homology"/>
<organism evidence="8 9">
    <name type="scientific">Desulfobulbus propionicus (strain ATCC 33891 / DSM 2032 / VKM B-1956 / 1pr3)</name>
    <dbReference type="NCBI Taxonomy" id="577650"/>
    <lineage>
        <taxon>Bacteria</taxon>
        <taxon>Pseudomonadati</taxon>
        <taxon>Thermodesulfobacteriota</taxon>
        <taxon>Desulfobulbia</taxon>
        <taxon>Desulfobulbales</taxon>
        <taxon>Desulfobulbaceae</taxon>
        <taxon>Desulfobulbus</taxon>
    </lineage>
</organism>
<dbReference type="PANTHER" id="PTHR36174">
    <property type="entry name" value="LIPID II:GLYCINE GLYCYLTRANSFERASE"/>
    <property type="match status" value="1"/>
</dbReference>
<dbReference type="Gene3D" id="3.40.630.30">
    <property type="match status" value="2"/>
</dbReference>
<dbReference type="PROSITE" id="PS51191">
    <property type="entry name" value="FEMABX"/>
    <property type="match status" value="1"/>
</dbReference>
<reference evidence="8 9" key="1">
    <citation type="journal article" date="2011" name="Stand. Genomic Sci.">
        <title>Complete genome sequence of Desulfobulbus propionicus type strain (1pr3).</title>
        <authorList>
            <person name="Pagani I."/>
            <person name="Lapidus A."/>
            <person name="Nolan M."/>
            <person name="Lucas S."/>
            <person name="Hammon N."/>
            <person name="Deshpande S."/>
            <person name="Cheng J.F."/>
            <person name="Chertkov O."/>
            <person name="Davenport K."/>
            <person name="Tapia R."/>
            <person name="Han C."/>
            <person name="Goodwin L."/>
            <person name="Pitluck S."/>
            <person name="Liolios K."/>
            <person name="Mavromatis K."/>
            <person name="Ivanova N."/>
            <person name="Mikhailova N."/>
            <person name="Pati A."/>
            <person name="Chen A."/>
            <person name="Palaniappan K."/>
            <person name="Land M."/>
            <person name="Hauser L."/>
            <person name="Chang Y.J."/>
            <person name="Jeffries C.D."/>
            <person name="Detter J.C."/>
            <person name="Brambilla E."/>
            <person name="Kannan K.P."/>
            <person name="Djao O.D."/>
            <person name="Rohde M."/>
            <person name="Pukall R."/>
            <person name="Spring S."/>
            <person name="Goker M."/>
            <person name="Sikorski J."/>
            <person name="Woyke T."/>
            <person name="Bristow J."/>
            <person name="Eisen J.A."/>
            <person name="Markowitz V."/>
            <person name="Hugenholtz P."/>
            <person name="Kyrpides N.C."/>
            <person name="Klenk H.P."/>
        </authorList>
    </citation>
    <scope>NUCLEOTIDE SEQUENCE [LARGE SCALE GENOMIC DNA]</scope>
    <source>
        <strain evidence="9">ATCC 33891 / DSM 2032 / 1pr3</strain>
    </source>
</reference>
<keyword evidence="2" id="KW-0808">Transferase</keyword>
<evidence type="ECO:0000256" key="4">
    <source>
        <dbReference type="ARBA" id="ARBA00022984"/>
    </source>
</evidence>
<dbReference type="Proteomes" id="UP000006365">
    <property type="component" value="Chromosome"/>
</dbReference>
<dbReference type="InterPro" id="IPR016181">
    <property type="entry name" value="Acyl_CoA_acyltransferase"/>
</dbReference>
<evidence type="ECO:0000256" key="3">
    <source>
        <dbReference type="ARBA" id="ARBA00022960"/>
    </source>
</evidence>
<dbReference type="PANTHER" id="PTHR36174:SF1">
    <property type="entry name" value="LIPID II:GLYCINE GLYCYLTRANSFERASE"/>
    <property type="match status" value="1"/>
</dbReference>
<evidence type="ECO:0000313" key="9">
    <source>
        <dbReference type="Proteomes" id="UP000006365"/>
    </source>
</evidence>
<dbReference type="AlphaFoldDB" id="A0A7U3YJG4"/>
<name>A0A7U3YJG4_DESPD</name>
<dbReference type="EMBL" id="CP002364">
    <property type="protein sequence ID" value="ADW16513.1"/>
    <property type="molecule type" value="Genomic_DNA"/>
</dbReference>
<evidence type="ECO:0000313" key="8">
    <source>
        <dbReference type="EMBL" id="ADW16513.1"/>
    </source>
</evidence>
<gene>
    <name evidence="8" type="ordered locus">Despr_0330</name>
</gene>
<protein>
    <submittedName>
        <fullName evidence="8">FemAB-related protein, PEP-CTERM system-associated</fullName>
    </submittedName>
</protein>
<dbReference type="InterPro" id="IPR003447">
    <property type="entry name" value="FEMABX"/>
</dbReference>
<evidence type="ECO:0000259" key="7">
    <source>
        <dbReference type="Pfam" id="PF13480"/>
    </source>
</evidence>
<keyword evidence="5" id="KW-0012">Acyltransferase</keyword>
<keyword evidence="6" id="KW-0961">Cell wall biogenesis/degradation</keyword>
<sequence length="346" mass="39243">MIINKAVETDRKKWDNYALSHPDATPYHLWAWKEAVETAYGHKAHYLIAEEQGKVRGILPLFQLKLFFLQNQLVSLPFCDVAGPIADDYLTRDRLLDKAQQAAAQYKATTVELRTRLSHQSTIFNNSKVSMLLSLPADPKELWNSFRSKLRSQILKAEKNGLMFRLGEGDEDIKSFYQVFSQNMLELGSPVHSKYFFASILKSYGGSCRMGLVFLDEKPIGCGIILFCGTHTAIPWASTIRKYNKLGPNMLLYWNLLQFSIKAGANLFDFGRSTPNSGTYRFKAQWGAQPNPLHWDKLPVDINQYASPASLKQHGVNRQLAANLWSKLPLSIANLIGPKLRQYISL</sequence>
<dbReference type="GO" id="GO:0016755">
    <property type="term" value="F:aminoacyltransferase activity"/>
    <property type="evidence" value="ECO:0007669"/>
    <property type="project" value="InterPro"/>
</dbReference>
<evidence type="ECO:0000256" key="6">
    <source>
        <dbReference type="ARBA" id="ARBA00023316"/>
    </source>
</evidence>
<dbReference type="SUPFAM" id="SSF55729">
    <property type="entry name" value="Acyl-CoA N-acyltransferases (Nat)"/>
    <property type="match status" value="2"/>
</dbReference>
<dbReference type="NCBIfam" id="TIGR03019">
    <property type="entry name" value="pepcterm_femAB"/>
    <property type="match status" value="1"/>
</dbReference>
<dbReference type="InterPro" id="IPR050644">
    <property type="entry name" value="PG_Glycine_Bridge_Synth"/>
</dbReference>
<dbReference type="InterPro" id="IPR038740">
    <property type="entry name" value="BioF2-like_GNAT_dom"/>
</dbReference>
<feature type="domain" description="BioF2-like acetyltransferase" evidence="7">
    <location>
        <begin position="145"/>
        <end position="283"/>
    </location>
</feature>
<accession>A0A7U3YJG4</accession>
<evidence type="ECO:0000256" key="5">
    <source>
        <dbReference type="ARBA" id="ARBA00023315"/>
    </source>
</evidence>
<keyword evidence="3" id="KW-0133">Cell shape</keyword>
<evidence type="ECO:0000256" key="2">
    <source>
        <dbReference type="ARBA" id="ARBA00022679"/>
    </source>
</evidence>
<dbReference type="GO" id="GO:0009252">
    <property type="term" value="P:peptidoglycan biosynthetic process"/>
    <property type="evidence" value="ECO:0007669"/>
    <property type="project" value="UniProtKB-KW"/>
</dbReference>
<dbReference type="InterPro" id="IPR017469">
    <property type="entry name" value="PEP-CTERM_FemAB-rel"/>
</dbReference>
<keyword evidence="9" id="KW-1185">Reference proteome</keyword>
<dbReference type="GO" id="GO:0008360">
    <property type="term" value="P:regulation of cell shape"/>
    <property type="evidence" value="ECO:0007669"/>
    <property type="project" value="UniProtKB-KW"/>
</dbReference>
<dbReference type="RefSeq" id="WP_015723061.1">
    <property type="nucleotide sequence ID" value="NC_014972.1"/>
</dbReference>